<comment type="caution">
    <text evidence="2">The sequence shown here is derived from an EMBL/GenBank/DDBJ whole genome shotgun (WGS) entry which is preliminary data.</text>
</comment>
<keyword evidence="3" id="KW-1185">Reference proteome</keyword>
<protein>
    <submittedName>
        <fullName evidence="2">RimJ/RimL family protein N-acetyltransferase</fullName>
    </submittedName>
</protein>
<dbReference type="PANTHER" id="PTHR43415">
    <property type="entry name" value="SPERMIDINE N(1)-ACETYLTRANSFERASE"/>
    <property type="match status" value="1"/>
</dbReference>
<dbReference type="Pfam" id="PF13302">
    <property type="entry name" value="Acetyltransf_3"/>
    <property type="match status" value="1"/>
</dbReference>
<reference evidence="2 3" key="1">
    <citation type="submission" date="2021-03" db="EMBL/GenBank/DDBJ databases">
        <title>Sequencing the genomes of 1000 actinobacteria strains.</title>
        <authorList>
            <person name="Klenk H.-P."/>
        </authorList>
    </citation>
    <scope>NUCLEOTIDE SEQUENCE [LARGE SCALE GENOMIC DNA]</scope>
    <source>
        <strain evidence="2 3">DSM 12544</strain>
    </source>
</reference>
<dbReference type="EMBL" id="JAGINX010000001">
    <property type="protein sequence ID" value="MBP2319192.1"/>
    <property type="molecule type" value="Genomic_DNA"/>
</dbReference>
<dbReference type="SUPFAM" id="SSF55729">
    <property type="entry name" value="Acyl-CoA N-acyltransferases (Nat)"/>
    <property type="match status" value="1"/>
</dbReference>
<accession>A0ABS4T407</accession>
<dbReference type="InterPro" id="IPR016181">
    <property type="entry name" value="Acyl_CoA_acyltransferase"/>
</dbReference>
<organism evidence="2 3">
    <name type="scientific">Nesterenkonia lacusekhoensis</name>
    <dbReference type="NCBI Taxonomy" id="150832"/>
    <lineage>
        <taxon>Bacteria</taxon>
        <taxon>Bacillati</taxon>
        <taxon>Actinomycetota</taxon>
        <taxon>Actinomycetes</taxon>
        <taxon>Micrococcales</taxon>
        <taxon>Micrococcaceae</taxon>
        <taxon>Nesterenkonia</taxon>
    </lineage>
</organism>
<feature type="domain" description="N-acetyltransferase" evidence="1">
    <location>
        <begin position="20"/>
        <end position="180"/>
    </location>
</feature>
<dbReference type="Proteomes" id="UP001519331">
    <property type="component" value="Unassembled WGS sequence"/>
</dbReference>
<proteinExistence type="predicted"/>
<evidence type="ECO:0000313" key="3">
    <source>
        <dbReference type="Proteomes" id="UP001519331"/>
    </source>
</evidence>
<sequence length="196" mass="21900">MSDFDEMVSWSRDLLQGEKVRLREQRPEDLPILAEWWNEPDVALFQQDQIVKKPRAAVEEKLSAWSGNGDSSSVAYAVTTHAGEVAGHVAIHGITPPALIGTLGIMMGPAFQNGGYGRETVLLALRLAFLEMGARKVELQVYSFNERAVRVYQKLGFSLEGRRRNAVFHRGAFHDQLLMGMLDAEYHEHYGRSSGA</sequence>
<dbReference type="InterPro" id="IPR000182">
    <property type="entry name" value="GNAT_dom"/>
</dbReference>
<evidence type="ECO:0000259" key="1">
    <source>
        <dbReference type="PROSITE" id="PS51186"/>
    </source>
</evidence>
<evidence type="ECO:0000313" key="2">
    <source>
        <dbReference type="EMBL" id="MBP2319192.1"/>
    </source>
</evidence>
<gene>
    <name evidence="2" type="ORF">JOF45_002211</name>
</gene>
<dbReference type="PROSITE" id="PS51186">
    <property type="entry name" value="GNAT"/>
    <property type="match status" value="1"/>
</dbReference>
<dbReference type="RefSeq" id="WP_210049889.1">
    <property type="nucleotide sequence ID" value="NZ_JAGINX010000001.1"/>
</dbReference>
<name>A0ABS4T407_9MICC</name>
<dbReference type="PANTHER" id="PTHR43415:SF3">
    <property type="entry name" value="GNAT-FAMILY ACETYLTRANSFERASE"/>
    <property type="match status" value="1"/>
</dbReference>
<dbReference type="Gene3D" id="3.40.630.30">
    <property type="match status" value="1"/>
</dbReference>